<proteinExistence type="inferred from homology"/>
<name>A0A1Q9F3G1_SYMMI</name>
<dbReference type="InterPro" id="IPR036028">
    <property type="entry name" value="SH3-like_dom_sf"/>
</dbReference>
<dbReference type="SUPFAM" id="SSF50044">
    <property type="entry name" value="SH3-domain"/>
    <property type="match status" value="1"/>
</dbReference>
<keyword evidence="5 9" id="KW-1133">Transmembrane helix</keyword>
<dbReference type="Pfam" id="PF20030">
    <property type="entry name" value="bpMoxR"/>
    <property type="match status" value="1"/>
</dbReference>
<evidence type="ECO:0000259" key="11">
    <source>
        <dbReference type="PROSITE" id="PS50002"/>
    </source>
</evidence>
<comment type="similarity">
    <text evidence="2">Belongs to the oxidase-dependent Fe transporter (OFeT) (TC 9.A.10.1) family.</text>
</comment>
<evidence type="ECO:0000256" key="1">
    <source>
        <dbReference type="ARBA" id="ARBA00004141"/>
    </source>
</evidence>
<evidence type="ECO:0000256" key="7">
    <source>
        <dbReference type="PROSITE-ProRule" id="PRU00192"/>
    </source>
</evidence>
<gene>
    <name evidence="12" type="ORF">AK812_SmicGene1709</name>
</gene>
<evidence type="ECO:0000256" key="5">
    <source>
        <dbReference type="ARBA" id="ARBA00022989"/>
    </source>
</evidence>
<evidence type="ECO:0000256" key="3">
    <source>
        <dbReference type="ARBA" id="ARBA00022443"/>
    </source>
</evidence>
<accession>A0A1Q9F3G1</accession>
<feature type="transmembrane region" description="Helical" evidence="9">
    <location>
        <begin position="180"/>
        <end position="201"/>
    </location>
</feature>
<evidence type="ECO:0000313" key="13">
    <source>
        <dbReference type="Proteomes" id="UP000186817"/>
    </source>
</evidence>
<keyword evidence="6 9" id="KW-0472">Membrane</keyword>
<feature type="transmembrane region" description="Helical" evidence="9">
    <location>
        <begin position="84"/>
        <end position="112"/>
    </location>
</feature>
<dbReference type="InterPro" id="IPR036628">
    <property type="entry name" value="Clp_N_dom_sf"/>
</dbReference>
<evidence type="ECO:0000256" key="4">
    <source>
        <dbReference type="ARBA" id="ARBA00022692"/>
    </source>
</evidence>
<dbReference type="GO" id="GO:0033573">
    <property type="term" value="C:high-affinity iron permease complex"/>
    <property type="evidence" value="ECO:0007669"/>
    <property type="project" value="InterPro"/>
</dbReference>
<evidence type="ECO:0000256" key="9">
    <source>
        <dbReference type="SAM" id="Phobius"/>
    </source>
</evidence>
<dbReference type="CDD" id="cd00009">
    <property type="entry name" value="AAA"/>
    <property type="match status" value="1"/>
</dbReference>
<dbReference type="InterPro" id="IPR001452">
    <property type="entry name" value="SH3_domain"/>
</dbReference>
<dbReference type="PROSITE" id="PS50002">
    <property type="entry name" value="SH3"/>
    <property type="match status" value="1"/>
</dbReference>
<protein>
    <recommendedName>
        <fullName evidence="11">SH3 domain-containing protein</fullName>
    </recommendedName>
</protein>
<dbReference type="InterPro" id="IPR004923">
    <property type="entry name" value="FTR1/Fip1/EfeU"/>
</dbReference>
<feature type="region of interest" description="Disordered" evidence="8">
    <location>
        <begin position="820"/>
        <end position="844"/>
    </location>
</feature>
<comment type="subcellular location">
    <subcellularLocation>
        <location evidence="1">Membrane</location>
        <topology evidence="1">Multi-pass membrane protein</topology>
    </subcellularLocation>
</comment>
<dbReference type="SUPFAM" id="SSF52540">
    <property type="entry name" value="P-loop containing nucleoside triphosphate hydrolases"/>
    <property type="match status" value="1"/>
</dbReference>
<keyword evidence="4 9" id="KW-0812">Transmembrane</keyword>
<comment type="caution">
    <text evidence="12">The sequence shown here is derived from an EMBL/GenBank/DDBJ whole genome shotgun (WGS) entry which is preliminary data.</text>
</comment>
<dbReference type="GO" id="GO:0005381">
    <property type="term" value="F:iron ion transmembrane transporter activity"/>
    <property type="evidence" value="ECO:0007669"/>
    <property type="project" value="InterPro"/>
</dbReference>
<dbReference type="EMBL" id="LSRX01000018">
    <property type="protein sequence ID" value="OLQ14223.1"/>
    <property type="molecule type" value="Genomic_DNA"/>
</dbReference>
<evidence type="ECO:0000313" key="12">
    <source>
        <dbReference type="EMBL" id="OLQ14223.1"/>
    </source>
</evidence>
<dbReference type="PANTHER" id="PTHR32204:SF0">
    <property type="entry name" value="ATPASE RAVA"/>
    <property type="match status" value="1"/>
</dbReference>
<keyword evidence="3 7" id="KW-0728">SH3 domain</keyword>
<dbReference type="OrthoDB" id="435173at2759"/>
<feature type="transmembrane region" description="Helical" evidence="9">
    <location>
        <begin position="133"/>
        <end position="160"/>
    </location>
</feature>
<dbReference type="Proteomes" id="UP000186817">
    <property type="component" value="Unassembled WGS sequence"/>
</dbReference>
<dbReference type="InterPro" id="IPR045427">
    <property type="entry name" value="MoxR"/>
</dbReference>
<feature type="chain" id="PRO_5012503167" description="SH3 domain-containing protein" evidence="10">
    <location>
        <begin position="17"/>
        <end position="1470"/>
    </location>
</feature>
<organism evidence="12 13">
    <name type="scientific">Symbiodinium microadriaticum</name>
    <name type="common">Dinoflagellate</name>
    <name type="synonym">Zooxanthella microadriatica</name>
    <dbReference type="NCBI Taxonomy" id="2951"/>
    <lineage>
        <taxon>Eukaryota</taxon>
        <taxon>Sar</taxon>
        <taxon>Alveolata</taxon>
        <taxon>Dinophyceae</taxon>
        <taxon>Suessiales</taxon>
        <taxon>Symbiodiniaceae</taxon>
        <taxon>Symbiodinium</taxon>
    </lineage>
</organism>
<dbReference type="InterPro" id="IPR050513">
    <property type="entry name" value="RavA_ATPases"/>
</dbReference>
<evidence type="ECO:0000256" key="6">
    <source>
        <dbReference type="ARBA" id="ARBA00023136"/>
    </source>
</evidence>
<reference evidence="12 13" key="1">
    <citation type="submission" date="2016-02" db="EMBL/GenBank/DDBJ databases">
        <title>Genome analysis of coral dinoflagellate symbionts highlights evolutionary adaptations to a symbiotic lifestyle.</title>
        <authorList>
            <person name="Aranda M."/>
            <person name="Li Y."/>
            <person name="Liew Y.J."/>
            <person name="Baumgarten S."/>
            <person name="Simakov O."/>
            <person name="Wilson M."/>
            <person name="Piel J."/>
            <person name="Ashoor H."/>
            <person name="Bougouffa S."/>
            <person name="Bajic V.B."/>
            <person name="Ryu T."/>
            <person name="Ravasi T."/>
            <person name="Bayer T."/>
            <person name="Micklem G."/>
            <person name="Kim H."/>
            <person name="Bhak J."/>
            <person name="Lajeunesse T.C."/>
            <person name="Voolstra C.R."/>
        </authorList>
    </citation>
    <scope>NUCLEOTIDE SEQUENCE [LARGE SCALE GENOMIC DNA]</scope>
    <source>
        <strain evidence="12 13">CCMP2467</strain>
    </source>
</reference>
<sequence length="1470" mass="163298">MLRALLVASSLWLSHAMPNTTGKICQWGCYDEEDEACHPGLTNMQCAEIYGHVEWIQVCDCVDEATGLRDNITVAAPRLAPANLYFSVPAFVVLFRESLEVVIVLAIIMQFLTKMKNDGLLEVNLFYKFRREVYIGASLGFALCLLFGVGFLALASLTYQLLSRGTWKQFWLFDGDNERIFQFCMMSLTCIVLTFLAVNFYKMMIYSKEAHERKMKRQMEETLEATQAATDGGEVAFGKKHAFFVLAFTTGLREGLESIVFLVGVISDVKDLSALPLPIISDNLKRFEDELLSMLSAVLSMEMELRLLEPPTILSPEPQLDHDRGVIHFFERSWAKLTRHPFLRAFVGQVNVHSDFIHFPEHPWASVIHFPEHPRASIANVEFHPEAALLGLFRCSAGKEICQEGLEESVREVTDRSRKILEACIRKKAQEVHCLDGGAVILALSAPRVSTPRFEIPVSVDVSWTFAPQHPLREPRCPVRQDADFDYDQDLPFAPELRKLLESVEAERARLQHQEAKVGHLVLALTAPRFRKTWRPLAAAGVDPEQLRPAALRSLGGFFAAAERWYLLGKLLCACCAARMRTRFSILKFTRAITQGLVERSVEAKLLLLAALSGEHLFLLGSPGTAKSLLARRLSQVCEGSFFERLLTRFSVPEELFGPLSLQALEEDELRRKTRGYLPEADVAFIDEIFKANSSILNALLMILNERCFDNGDQRVPVPLWCAAAASNELPDTDELDALYDRFLLRRCVSRISKRSVQSFLRLTLDEDVEEAGDAQPHLKPLLSMEAEASGSTGAYNLIPVEYHRNRRDDQKLTATGELAQGRRSRDSKSLTVALRRPPGPQQDNCCTRAPGGTRVIESDLLLLRHVFWDREPAQGQLVVEWLLRRFADSGSGQKAHGSKPVARPVVYPILGTFMSALRWICSISAALLTTHALRDELLPVQKIQAESQEDGLSYLGQSYVARRSFTPKSFLLEGLSCEKGDTIRVTHDPRNGPSAEGSNQKLAYGQNERTGLRGWFPLAEVEPAPSSMLQRSDSLEDSGACQDTYFSDWGSSGMKVHKVHLGGGGDFRSQAVSVKLSLTAKSNATKLGPELNKLAQELEKPGRRWVAKNAWEILSTAGHRLEVENAERLFAEVRRLGDVPVNRGGLQGLLYKCSQQHNETEGCRTLPGSLEAVYEMGAYLMSFNEASQKYQKMKKAPMGFVSAGGASLQIGITSPWASHAEQLRSCIAGLDDEAKVDEDFEARDELPGDVTSLGDIKESLPGSRRTGPSLAKVAHFPGGQPVALFSFLAVGTNPPACIEGGCAHEVGGVNEMRLQFENHLIQQGFDSNPCVESAADFPLATKGAAFTRNLIGGASGSEEDLEKCQSAVTQFLDSDLALQRWKTGSGCYELAASVSHWGLLTSFARVRAERSDIKWHTRKAMPPWDGRHRSMLSEDWSPAYASRRNQPWKGVRSVVPQHAPGEKKRGLKA</sequence>
<dbReference type="PANTHER" id="PTHR32204">
    <property type="entry name" value="ATPASE RAVA"/>
    <property type="match status" value="1"/>
</dbReference>
<evidence type="ECO:0000256" key="10">
    <source>
        <dbReference type="SAM" id="SignalP"/>
    </source>
</evidence>
<dbReference type="Gene3D" id="3.40.50.300">
    <property type="entry name" value="P-loop containing nucleotide triphosphate hydrolases"/>
    <property type="match status" value="1"/>
</dbReference>
<evidence type="ECO:0000256" key="8">
    <source>
        <dbReference type="SAM" id="MobiDB-lite"/>
    </source>
</evidence>
<feature type="compositionally biased region" description="Basic and acidic residues" evidence="8">
    <location>
        <begin position="1461"/>
        <end position="1470"/>
    </location>
</feature>
<keyword evidence="10" id="KW-0732">Signal</keyword>
<feature type="region of interest" description="Disordered" evidence="8">
    <location>
        <begin position="1444"/>
        <end position="1470"/>
    </location>
</feature>
<keyword evidence="13" id="KW-1185">Reference proteome</keyword>
<dbReference type="InterPro" id="IPR027417">
    <property type="entry name" value="P-loop_NTPase"/>
</dbReference>
<evidence type="ECO:0000256" key="2">
    <source>
        <dbReference type="ARBA" id="ARBA00008333"/>
    </source>
</evidence>
<feature type="domain" description="SH3" evidence="11">
    <location>
        <begin position="955"/>
        <end position="1027"/>
    </location>
</feature>
<feature type="signal peptide" evidence="10">
    <location>
        <begin position="1"/>
        <end position="16"/>
    </location>
</feature>
<dbReference type="Pfam" id="PF03239">
    <property type="entry name" value="FTR1"/>
    <property type="match status" value="1"/>
</dbReference>
<dbReference type="Gene3D" id="1.10.1780.10">
    <property type="entry name" value="Clp, N-terminal domain"/>
    <property type="match status" value="1"/>
</dbReference>